<sequence>FCDKLPPHVLCSSCHAVTAVGRKDGNGHTYCRQCAVSHMASENEFTCPKCQWCGSLNEMEINKEEWESLLTASSLCPNQHSECAFTGTFNDVLEHYKSCRLNLKVECPLCGILQERMSFGHHIRDQCPMRLLKCQSCGCDVTAAEKPGHEEECDRGPASCPHCEQEVSSFFVLQNEHYPVCPLIPVNCSFQELGCTFKAPRNMMGDHESSSAHNVLLIAEICDLKREKESLRSEFREHLCGVEERYEKKIGDMEKSMDEMRREISTLRKENKKTEERLLKRLETMKRNQQKDTQKGVGSLNDESKEMLERFSKRLQTLSNDQAGMQKKLSGVIAESKATKEDFSSQLRRLHTNQAGMQNQVSDMLEENEGTWEHFSKQLQKHSESQARTQKQVTGILADNKKTWEHFSKQLQKLNDKQVKVRTPKNDPVVSCPYCDDRMHSSNIELHKRNCSQYPVLCKYCYTEGPKCDQEKHDNNCHKNPSNYDNY</sequence>
<feature type="region of interest" description="Disordered" evidence="1">
    <location>
        <begin position="284"/>
        <end position="303"/>
    </location>
</feature>
<dbReference type="InterPro" id="IPR013083">
    <property type="entry name" value="Znf_RING/FYVE/PHD"/>
</dbReference>
<dbReference type="Gene3D" id="3.30.40.10">
    <property type="entry name" value="Zinc/RING finger domain, C3HC4 (zinc finger)"/>
    <property type="match status" value="3"/>
</dbReference>
<reference evidence="2" key="2">
    <citation type="journal article" date="2017" name="Front. Cell. Infect. Microbiol.">
        <title>Analysis of the Salivary Gland Transcriptome of Unfed and Partially Fed Amblyomma sculptum Ticks and Descriptive Proteome of the Saliva.</title>
        <authorList>
            <person name="Esteves E."/>
            <person name="Maruyama S.R."/>
            <person name="Kawahara R."/>
            <person name="Fujita A."/>
            <person name="Martins L.A."/>
            <person name="Righi A.A."/>
            <person name="Costa F.B."/>
            <person name="Palmisano G."/>
            <person name="Labruna M.B."/>
            <person name="Sa-Nunes A."/>
            <person name="Ribeiro J.M.C."/>
            <person name="Fogaca A.C."/>
        </authorList>
    </citation>
    <scope>NUCLEOTIDE SEQUENCE</scope>
</reference>
<dbReference type="AlphaFoldDB" id="A0A1E1XVU3"/>
<dbReference type="GO" id="GO:0043122">
    <property type="term" value="P:regulation of canonical NF-kappaB signal transduction"/>
    <property type="evidence" value="ECO:0007669"/>
    <property type="project" value="TreeGrafter"/>
</dbReference>
<evidence type="ECO:0000313" key="2">
    <source>
        <dbReference type="EMBL" id="JAU03220.1"/>
    </source>
</evidence>
<dbReference type="EMBL" id="GFAA01000215">
    <property type="protein sequence ID" value="JAU03220.1"/>
    <property type="molecule type" value="mRNA"/>
</dbReference>
<reference evidence="2" key="1">
    <citation type="submission" date="2016-09" db="EMBL/GenBank/DDBJ databases">
        <authorList>
            <person name="Capua I."/>
            <person name="De Benedictis P."/>
            <person name="Joannis T."/>
            <person name="Lombin L.H."/>
            <person name="Cattoli G."/>
        </authorList>
    </citation>
    <scope>NUCLEOTIDE SEQUENCE</scope>
</reference>
<proteinExistence type="evidence at transcript level"/>
<dbReference type="PANTHER" id="PTHR10131:SF157">
    <property type="entry name" value="RECEPTOR-ASSOCIATED FACTOR, PUTATIVE-RELATED"/>
    <property type="match status" value="1"/>
</dbReference>
<evidence type="ECO:0000256" key="1">
    <source>
        <dbReference type="SAM" id="MobiDB-lite"/>
    </source>
</evidence>
<feature type="non-terminal residue" evidence="2">
    <location>
        <position position="1"/>
    </location>
</feature>
<organism evidence="2">
    <name type="scientific">Amblyomma sculptum</name>
    <name type="common">Tick</name>
    <dbReference type="NCBI Taxonomy" id="1581419"/>
    <lineage>
        <taxon>Eukaryota</taxon>
        <taxon>Metazoa</taxon>
        <taxon>Ecdysozoa</taxon>
        <taxon>Arthropoda</taxon>
        <taxon>Chelicerata</taxon>
        <taxon>Arachnida</taxon>
        <taxon>Acari</taxon>
        <taxon>Parasitiformes</taxon>
        <taxon>Ixodida</taxon>
        <taxon>Ixodoidea</taxon>
        <taxon>Ixodidae</taxon>
        <taxon>Amblyomminae</taxon>
        <taxon>Amblyomma</taxon>
    </lineage>
</organism>
<accession>A0A1E1XVU3</accession>
<dbReference type="PANTHER" id="PTHR10131">
    <property type="entry name" value="TNF RECEPTOR ASSOCIATED FACTOR"/>
    <property type="match status" value="1"/>
</dbReference>
<name>A0A1E1XVU3_AMBSC</name>
<feature type="compositionally biased region" description="Basic and acidic residues" evidence="1">
    <location>
        <begin position="284"/>
        <end position="294"/>
    </location>
</feature>
<protein>
    <submittedName>
        <fullName evidence="2">Putative tumor necrosis factor-mediated signaling pathway</fullName>
    </submittedName>
</protein>
<dbReference type="SUPFAM" id="SSF57850">
    <property type="entry name" value="RING/U-box"/>
    <property type="match status" value="1"/>
</dbReference>